<evidence type="ECO:0000256" key="1">
    <source>
        <dbReference type="SAM" id="MobiDB-lite"/>
    </source>
</evidence>
<feature type="region of interest" description="Disordered" evidence="1">
    <location>
        <begin position="426"/>
        <end position="447"/>
    </location>
</feature>
<keyword evidence="3" id="KW-1185">Reference proteome</keyword>
<reference evidence="2" key="1">
    <citation type="submission" date="2021-01" db="EMBL/GenBank/DDBJ databases">
        <authorList>
            <consortium name="Aspergillus luchuensis mut. kawachii IFO 4304 genome sequencing consortium"/>
            <person name="Kazuki M."/>
            <person name="Futagami T."/>
        </authorList>
    </citation>
    <scope>NUCLEOTIDE SEQUENCE</scope>
    <source>
        <strain evidence="2">IFO 4308</strain>
    </source>
</reference>
<dbReference type="KEGG" id="aluc:AKAW2_80398S"/>
<feature type="compositionally biased region" description="Basic and acidic residues" evidence="1">
    <location>
        <begin position="426"/>
        <end position="436"/>
    </location>
</feature>
<dbReference type="OrthoDB" id="4630416at2759"/>
<dbReference type="RefSeq" id="XP_041548358.1">
    <property type="nucleotide sequence ID" value="XM_041681413.1"/>
</dbReference>
<dbReference type="Proteomes" id="UP000661280">
    <property type="component" value="Chromosome 8"/>
</dbReference>
<sequence>MDSAFPQRPSFVKYGPYTYDDYGVTVASIPRASSSILNTLFPVKPVTAPSRRPVKRWIAAQLQHFGIPYEPSNTVAQLLALLEKEYRDGHCKYDSPSVLLLEKTLYDMYQAVQEDYQQQKADWRVKKFARQVTPSDEALFDPSLFMAKYFLNKEDGVPDKSKQSKAIVLHNVYNQQFVSIALSIAGLSFQISHPATVIGWAESFEEGLDAGFASLADKHIKEYVPTFEANFDYRRFLKKYFLSLDYPFEMGVPAHDRTLEPVQLMPQLYFDVREKLRKAVANINGLLIATTPGRGGTWTLLTWSEHAEKLTGVVAKIHAAGMNEKLYDDTIIAQVWQTKLSRHNLFKQLVNPNNITPLRLGNLQGQYVIRCNVIDPWGYEDFSLDINAPRRNDPAARATFSLGKLQGAMILALDCDKVDQMRRVLDKKGTTQHDTPESDSDDDDDDWEKVPRLTVHRFRNDNVKWRVYLQYAGTCNGLNQVDEHNEQVGYIDFNVDPERSDDDEKAVGYGLAYGRGYIVGPKYMTSRRSEKGEMLPIEVFKWTGETVRVAAPWNAFNFWGGFEARFRVCERAMTMTKGCVCITYLVGCTRFR</sequence>
<accession>A0A7R7WKK4</accession>
<proteinExistence type="predicted"/>
<protein>
    <submittedName>
        <fullName evidence="2">Uncharacterized protein</fullName>
    </submittedName>
</protein>
<dbReference type="GeneID" id="64965918"/>
<evidence type="ECO:0000313" key="2">
    <source>
        <dbReference type="EMBL" id="BCS04596.1"/>
    </source>
</evidence>
<evidence type="ECO:0000313" key="3">
    <source>
        <dbReference type="Proteomes" id="UP000661280"/>
    </source>
</evidence>
<dbReference type="EMBL" id="AP024432">
    <property type="protein sequence ID" value="BCS04596.1"/>
    <property type="molecule type" value="Genomic_DNA"/>
</dbReference>
<dbReference type="AlphaFoldDB" id="A0A7R7WKK4"/>
<organism evidence="2 3">
    <name type="scientific">Aspergillus kawachii</name>
    <name type="common">White koji mold</name>
    <name type="synonym">Aspergillus awamori var. kawachi</name>
    <dbReference type="NCBI Taxonomy" id="1069201"/>
    <lineage>
        <taxon>Eukaryota</taxon>
        <taxon>Fungi</taxon>
        <taxon>Dikarya</taxon>
        <taxon>Ascomycota</taxon>
        <taxon>Pezizomycotina</taxon>
        <taxon>Eurotiomycetes</taxon>
        <taxon>Eurotiomycetidae</taxon>
        <taxon>Eurotiales</taxon>
        <taxon>Aspergillaceae</taxon>
        <taxon>Aspergillus</taxon>
        <taxon>Aspergillus subgen. Circumdati</taxon>
    </lineage>
</organism>
<name>A0A7R7WKK4_ASPKA</name>
<reference evidence="2" key="2">
    <citation type="submission" date="2021-02" db="EMBL/GenBank/DDBJ databases">
        <title>Aspergillus luchuensis mut. kawachii IFO 4304 genome sequence.</title>
        <authorList>
            <person name="Mori K."/>
            <person name="Kadooka C."/>
            <person name="Goto M."/>
            <person name="Futagami T."/>
        </authorList>
    </citation>
    <scope>NUCLEOTIDE SEQUENCE</scope>
    <source>
        <strain evidence="2">IFO 4308</strain>
    </source>
</reference>
<feature type="compositionally biased region" description="Acidic residues" evidence="1">
    <location>
        <begin position="437"/>
        <end position="447"/>
    </location>
</feature>
<gene>
    <name evidence="2" type="ORF">AKAW2_80398S</name>
</gene>